<reference evidence="1 2" key="1">
    <citation type="submission" date="2024-02" db="EMBL/GenBank/DDBJ databases">
        <authorList>
            <person name="Saticioglu I.B."/>
        </authorList>
    </citation>
    <scope>NUCLEOTIDE SEQUENCE [LARGE SCALE GENOMIC DNA]</scope>
    <source>
        <strain evidence="1 2">Mu-43</strain>
    </source>
</reference>
<proteinExistence type="predicted"/>
<dbReference type="Proteomes" id="UP001366085">
    <property type="component" value="Unassembled WGS sequence"/>
</dbReference>
<name>A0ABU8LPV5_9MICO</name>
<comment type="caution">
    <text evidence="1">The sequence shown here is derived from an EMBL/GenBank/DDBJ whole genome shotgun (WGS) entry which is preliminary data.</text>
</comment>
<evidence type="ECO:0000313" key="2">
    <source>
        <dbReference type="Proteomes" id="UP001366085"/>
    </source>
</evidence>
<protein>
    <recommendedName>
        <fullName evidence="3">Adhesin domain-containing protein</fullName>
    </recommendedName>
</protein>
<gene>
    <name evidence="1" type="ORF">WDU93_13585</name>
</gene>
<dbReference type="Gene3D" id="2.160.20.120">
    <property type="match status" value="1"/>
</dbReference>
<dbReference type="EMBL" id="JBBDGN010000016">
    <property type="protein sequence ID" value="MEJ1092717.1"/>
    <property type="molecule type" value="Genomic_DNA"/>
</dbReference>
<accession>A0ABU8LPV5</accession>
<evidence type="ECO:0000313" key="1">
    <source>
        <dbReference type="EMBL" id="MEJ1092717.1"/>
    </source>
</evidence>
<organism evidence="1 2">
    <name type="scientific">Microbacterium istanbulense</name>
    <dbReference type="NCBI Taxonomy" id="3122049"/>
    <lineage>
        <taxon>Bacteria</taxon>
        <taxon>Bacillati</taxon>
        <taxon>Actinomycetota</taxon>
        <taxon>Actinomycetes</taxon>
        <taxon>Micrococcales</taxon>
        <taxon>Microbacteriaceae</taxon>
        <taxon>Microbacterium</taxon>
    </lineage>
</organism>
<sequence>MSMSAKKAAVGISALTIVTASVGGVVLLGTATQAAASGVAALNSGDEYASLAVAGVSEISVDASEANLSVVFGDVTQAELETRGVEARGWTFEVDGGELTVASPDRLWNWFNAGWWDGGTEAVLTLPESLRGADLDLTLSAGSLSADGDFGETSVDVSAGSATLTGSATALKVDVSSGNARVDVEGVSEASYTLSAGWIDSTLTGSPDVVAVDVSAGSLTLTLPDRPYQVMSDVSAGSLENGLQVSPTAPRSVTVALSAGSIDLRAGR</sequence>
<dbReference type="RefSeq" id="WP_337321556.1">
    <property type="nucleotide sequence ID" value="NZ_JBBDGN010000016.1"/>
</dbReference>
<evidence type="ECO:0008006" key="3">
    <source>
        <dbReference type="Google" id="ProtNLM"/>
    </source>
</evidence>
<keyword evidence="2" id="KW-1185">Reference proteome</keyword>